<keyword evidence="1" id="KW-0732">Signal</keyword>
<evidence type="ECO:0000313" key="3">
    <source>
        <dbReference type="Proteomes" id="UP001595690"/>
    </source>
</evidence>
<evidence type="ECO:0000313" key="2">
    <source>
        <dbReference type="EMBL" id="MFC3897765.1"/>
    </source>
</evidence>
<accession>A0ABV8C6X5</accession>
<sequence>MRFVLGMLLSAAALVAGSGVALADPPQPPYNAITTWADAEVRTCEALSCPVAYVIPAGQKAVAICWTRGEMVYDHGIRNNIWIMVGLNVQGDRRLASAIYFKGDERGNVPYEQDCGPY</sequence>
<keyword evidence="3" id="KW-1185">Reference proteome</keyword>
<feature type="signal peptide" evidence="1">
    <location>
        <begin position="1"/>
        <end position="23"/>
    </location>
</feature>
<feature type="chain" id="PRO_5047420820" description="Peptidase inhibitor family I36" evidence="1">
    <location>
        <begin position="24"/>
        <end position="118"/>
    </location>
</feature>
<gene>
    <name evidence="2" type="ORF">ACFOWZ_40385</name>
</gene>
<dbReference type="Proteomes" id="UP001595690">
    <property type="component" value="Unassembled WGS sequence"/>
</dbReference>
<evidence type="ECO:0000256" key="1">
    <source>
        <dbReference type="SAM" id="SignalP"/>
    </source>
</evidence>
<proteinExistence type="predicted"/>
<evidence type="ECO:0008006" key="4">
    <source>
        <dbReference type="Google" id="ProtNLM"/>
    </source>
</evidence>
<dbReference type="RefSeq" id="WP_382379251.1">
    <property type="nucleotide sequence ID" value="NZ_JBHRZI010000040.1"/>
</dbReference>
<comment type="caution">
    <text evidence="2">The sequence shown here is derived from an EMBL/GenBank/DDBJ whole genome shotgun (WGS) entry which is preliminary data.</text>
</comment>
<dbReference type="EMBL" id="JBHRZI010000040">
    <property type="protein sequence ID" value="MFC3897765.1"/>
    <property type="molecule type" value="Genomic_DNA"/>
</dbReference>
<organism evidence="2 3">
    <name type="scientific">Lentzea rhizosphaerae</name>
    <dbReference type="NCBI Taxonomy" id="2041025"/>
    <lineage>
        <taxon>Bacteria</taxon>
        <taxon>Bacillati</taxon>
        <taxon>Actinomycetota</taxon>
        <taxon>Actinomycetes</taxon>
        <taxon>Pseudonocardiales</taxon>
        <taxon>Pseudonocardiaceae</taxon>
        <taxon>Lentzea</taxon>
    </lineage>
</organism>
<protein>
    <recommendedName>
        <fullName evidence="4">Peptidase inhibitor family I36</fullName>
    </recommendedName>
</protein>
<reference evidence="3" key="1">
    <citation type="journal article" date="2019" name="Int. J. Syst. Evol. Microbiol.">
        <title>The Global Catalogue of Microorganisms (GCM) 10K type strain sequencing project: providing services to taxonomists for standard genome sequencing and annotation.</title>
        <authorList>
            <consortium name="The Broad Institute Genomics Platform"/>
            <consortium name="The Broad Institute Genome Sequencing Center for Infectious Disease"/>
            <person name="Wu L."/>
            <person name="Ma J."/>
        </authorList>
    </citation>
    <scope>NUCLEOTIDE SEQUENCE [LARGE SCALE GENOMIC DNA]</scope>
    <source>
        <strain evidence="3">CGMCC 4.7405</strain>
    </source>
</reference>
<name>A0ABV8C6X5_9PSEU</name>